<reference evidence="3" key="1">
    <citation type="journal article" date="2019" name="Int. J. Syst. Evol. Microbiol.">
        <title>The Global Catalogue of Microorganisms (GCM) 10K type strain sequencing project: providing services to taxonomists for standard genome sequencing and annotation.</title>
        <authorList>
            <consortium name="The Broad Institute Genomics Platform"/>
            <consortium name="The Broad Institute Genome Sequencing Center for Infectious Disease"/>
            <person name="Wu L."/>
            <person name="Ma J."/>
        </authorList>
    </citation>
    <scope>NUCLEOTIDE SEQUENCE [LARGE SCALE GENOMIC DNA]</scope>
    <source>
        <strain evidence="3">CECT 7131</strain>
    </source>
</reference>
<keyword evidence="3" id="KW-1185">Reference proteome</keyword>
<feature type="compositionally biased region" description="Pro residues" evidence="1">
    <location>
        <begin position="1"/>
        <end position="11"/>
    </location>
</feature>
<evidence type="ECO:0000313" key="3">
    <source>
        <dbReference type="Proteomes" id="UP001529369"/>
    </source>
</evidence>
<evidence type="ECO:0000256" key="1">
    <source>
        <dbReference type="SAM" id="MobiDB-lite"/>
    </source>
</evidence>
<organism evidence="2 3">
    <name type="scientific">Paeniroseomonas aquatica</name>
    <dbReference type="NCBI Taxonomy" id="373043"/>
    <lineage>
        <taxon>Bacteria</taxon>
        <taxon>Pseudomonadati</taxon>
        <taxon>Pseudomonadota</taxon>
        <taxon>Alphaproteobacteria</taxon>
        <taxon>Acetobacterales</taxon>
        <taxon>Acetobacteraceae</taxon>
        <taxon>Paeniroseomonas</taxon>
    </lineage>
</organism>
<comment type="caution">
    <text evidence="2">The sequence shown here is derived from an EMBL/GenBank/DDBJ whole genome shotgun (WGS) entry which is preliminary data.</text>
</comment>
<gene>
    <name evidence="2" type="ORF">QWZ14_07965</name>
</gene>
<evidence type="ECO:0000313" key="2">
    <source>
        <dbReference type="EMBL" id="MDN3564301.1"/>
    </source>
</evidence>
<sequence length="397" mass="42197">MKPPQPAPPGARPAVLQPSGRGPAAGGDALALAHFVRDAVAAGLVRDVLHLRLAGMAGGLRQGHHQRLVREALEPLLRPTRARVFELPNGDIVAVAPTEGRHLRSAEEQLAILFAAEERLPFFRRRPPEAVAARRAAVEDSLVPGPAPAESPGMAHLGIAPPPEAQALTAAELAAMERGLGHASLARFLVRRPVCRLAPGDAGPEVAWEEWELGWPELCGALLPGADPSLAPALFRRLRRLVDRRLLTELGRPAEARRLGRAGLRLALESIAEAEFLRLDTALGPEGRGRMTLGLSAEDALADPAGFGFARDFCRGRGWRVAIDLDAAELLAALPAAALAVDLIRLRWSPALPGLAAALPEDRSRLVLGGADRAAAIGWGWEAGITLFEGRLLRPRG</sequence>
<feature type="region of interest" description="Disordered" evidence="1">
    <location>
        <begin position="1"/>
        <end position="23"/>
    </location>
</feature>
<dbReference type="Proteomes" id="UP001529369">
    <property type="component" value="Unassembled WGS sequence"/>
</dbReference>
<name>A0ABT8A4J9_9PROT</name>
<protein>
    <recommendedName>
        <fullName evidence="4">EAL domain-containing protein</fullName>
    </recommendedName>
</protein>
<evidence type="ECO:0008006" key="4">
    <source>
        <dbReference type="Google" id="ProtNLM"/>
    </source>
</evidence>
<dbReference type="EMBL" id="JAUFPN010000072">
    <property type="protein sequence ID" value="MDN3564301.1"/>
    <property type="molecule type" value="Genomic_DNA"/>
</dbReference>
<accession>A0ABT8A4J9</accession>
<proteinExistence type="predicted"/>
<dbReference type="RefSeq" id="WP_290316093.1">
    <property type="nucleotide sequence ID" value="NZ_JAUFPN010000072.1"/>
</dbReference>